<name>A0AC61QPZ1_9BACT</name>
<dbReference type="EMBL" id="SRZC01000012">
    <property type="protein sequence ID" value="TGX82101.1"/>
    <property type="molecule type" value="Genomic_DNA"/>
</dbReference>
<evidence type="ECO:0000313" key="2">
    <source>
        <dbReference type="Proteomes" id="UP000308886"/>
    </source>
</evidence>
<accession>A0AC61QPZ1</accession>
<gene>
    <name evidence="1" type="ORF">E5358_08565</name>
</gene>
<sequence>MVKEISVSKRIVWVDICKGLGILMVMIVHTGVSSLSTQLNSWMLSFVMPLFYMLSGMMFNPDKYDTFSKYFNRRFQTLVLPFLVLNTTLFCLAKLINLSNVQPHWTELFTGVLAMYFIRALFVSEIWYYLLQRFVERKSVRLLVVVMAIIFCDVLRGVIPEYIGDTRNEAIGVVLPSMPLLYYAIGQLFRTKIISLDIDSLKLSVILFIMLISIGASLILIPICKSYLYILPAGTGIITIVSCSMLLSRYLKDGLVNTVTYIGTNTLIVVAFHQIIYNGMKVFTQYWHLTKTVDALIRIGVMFIVLVIIIEGVNKYLPWVVGKFKY</sequence>
<organism evidence="1 2">
    <name type="scientific">Palleniella muris</name>
    <dbReference type="NCBI Taxonomy" id="3038145"/>
    <lineage>
        <taxon>Bacteria</taxon>
        <taxon>Pseudomonadati</taxon>
        <taxon>Bacteroidota</taxon>
        <taxon>Bacteroidia</taxon>
        <taxon>Bacteroidales</taxon>
        <taxon>Prevotellaceae</taxon>
        <taxon>Palleniella</taxon>
    </lineage>
</organism>
<keyword evidence="2" id="KW-1185">Reference proteome</keyword>
<proteinExistence type="predicted"/>
<comment type="caution">
    <text evidence="1">The sequence shown here is derived from an EMBL/GenBank/DDBJ whole genome shotgun (WGS) entry which is preliminary data.</text>
</comment>
<evidence type="ECO:0000313" key="1">
    <source>
        <dbReference type="EMBL" id="TGX82101.1"/>
    </source>
</evidence>
<reference evidence="1" key="1">
    <citation type="submission" date="2019-04" db="EMBL/GenBank/DDBJ databases">
        <title>Microbes associate with the intestines of laboratory mice.</title>
        <authorList>
            <person name="Navarre W."/>
            <person name="Wong E."/>
            <person name="Huang K."/>
            <person name="Tropini C."/>
            <person name="Ng K."/>
            <person name="Yu B."/>
        </authorList>
    </citation>
    <scope>NUCLEOTIDE SEQUENCE</scope>
    <source>
        <strain evidence="1">NM73_A23</strain>
    </source>
</reference>
<protein>
    <submittedName>
        <fullName evidence="1">Uncharacterized protein</fullName>
    </submittedName>
</protein>
<dbReference type="Proteomes" id="UP000308886">
    <property type="component" value="Unassembled WGS sequence"/>
</dbReference>